<dbReference type="Pfam" id="PF13191">
    <property type="entry name" value="AAA_16"/>
    <property type="match status" value="1"/>
</dbReference>
<dbReference type="CDD" id="cd06170">
    <property type="entry name" value="LuxR_C_like"/>
    <property type="match status" value="1"/>
</dbReference>
<dbReference type="InterPro" id="IPR011990">
    <property type="entry name" value="TPR-like_helical_dom_sf"/>
</dbReference>
<dbReference type="Gene3D" id="1.25.40.10">
    <property type="entry name" value="Tetratricopeptide repeat domain"/>
    <property type="match status" value="1"/>
</dbReference>
<dbReference type="PROSITE" id="PS50043">
    <property type="entry name" value="HTH_LUXR_2"/>
    <property type="match status" value="1"/>
</dbReference>
<dbReference type="PANTHER" id="PTHR16305:SF35">
    <property type="entry name" value="TRANSCRIPTIONAL ACTIVATOR DOMAIN"/>
    <property type="match status" value="1"/>
</dbReference>
<sequence length="905" mass="96584">MLLGRGSECEALDRLLEAVQSGESRALVVRGEPGVGKTALLEYLVEQASLCRVARAAGVQSEMELAFAGLHQLCAPMLDQVEQLPTPQRDAVRMAFGLSDGHAPDRFLVGLAVLGLLAEAARERPLVCVVDDAQWLDRASVQALAFVARRLMAESVAMVFAARGPGGVAELAGLPELLVAGLPDDDARALLGSVLRGPVDERVLDRILAETRGNPLALLELPRGLTHAELTGGFGPAGAVALPRQIEDSFRRQLAPLEAGTRQLVLVAAAEPVGDPVLVWRAAERLGIGIEAAAPAAAAGLLEIGARVRFRHPLVRSAIYRAASPEERRSVHRVLAAVTDPEADPDRRAWHAAQAAPGPDEDVAADLERSAGRAQARGGLAAAAAFLERAAELTIDPARRGQRALAAAHDMHQAGSPNAALKLLSLAEASSLDELQRARADMLRAQIAFTVNRGSDAPPLLLKAAKRLQPLDVRLARETYLDALYAAMFAGRLATGGSVREVAEAALAAPPSPQPPRAADLLLDGLAVRYTDGYAAAMPMLSRALSAFRAPDLSAEEGLRWLWHAHSTAVHLWDDETWEVLATRHLQLARDAGALTTLPVALNSRIAAHVFAGELTAAAALVEELRAVTEATGSRLAPYGALLLAGWRGAVSEAVELIEATTTKVLRRGEGIGLTVAEWANALLCNGLGRYEDALAAARQAGEHPPGLGLSTWAALVELIEAATRSGQPEHAVDALARLSETTRASGTDWALGIEARSRALLSDAEAAESAYREAIDRLGRTRIRGELARARLLYGEWLRRARRRLDAREQLRTAHEMFTEMGAAAFAQRAARELQATGERVRKRTTETATGQLTAQEAQIARLASEGLSNPEIAARLFLSPRTVEYHLRKVFGKLGISSRRQLS</sequence>
<keyword evidence="1" id="KW-0547">Nucleotide-binding</keyword>
<dbReference type="PRINTS" id="PR00038">
    <property type="entry name" value="HTHLUXR"/>
</dbReference>
<dbReference type="InterPro" id="IPR041664">
    <property type="entry name" value="AAA_16"/>
</dbReference>
<dbReference type="SMART" id="SM00421">
    <property type="entry name" value="HTH_LUXR"/>
    <property type="match status" value="1"/>
</dbReference>
<comment type="caution">
    <text evidence="5">The sequence shown here is derived from an EMBL/GenBank/DDBJ whole genome shotgun (WGS) entry which is preliminary data.</text>
</comment>
<keyword evidence="6" id="KW-1185">Reference proteome</keyword>
<keyword evidence="2 5" id="KW-0067">ATP-binding</keyword>
<evidence type="ECO:0000256" key="3">
    <source>
        <dbReference type="SAM" id="MobiDB-lite"/>
    </source>
</evidence>
<reference evidence="6" key="1">
    <citation type="journal article" date="2019" name="Int. J. Syst. Evol. Microbiol.">
        <title>The Global Catalogue of Microorganisms (GCM) 10K type strain sequencing project: providing services to taxonomists for standard genome sequencing and annotation.</title>
        <authorList>
            <consortium name="The Broad Institute Genomics Platform"/>
            <consortium name="The Broad Institute Genome Sequencing Center for Infectious Disease"/>
            <person name="Wu L."/>
            <person name="Ma J."/>
        </authorList>
    </citation>
    <scope>NUCLEOTIDE SEQUENCE [LARGE SCALE GENOMIC DNA]</scope>
    <source>
        <strain evidence="6">JCM 12165</strain>
    </source>
</reference>
<dbReference type="InterPro" id="IPR016032">
    <property type="entry name" value="Sig_transdc_resp-reg_C-effctor"/>
</dbReference>
<protein>
    <submittedName>
        <fullName evidence="5">ATP-binding protein</fullName>
    </submittedName>
</protein>
<dbReference type="PANTHER" id="PTHR16305">
    <property type="entry name" value="TESTICULAR SOLUBLE ADENYLYL CYCLASE"/>
    <property type="match status" value="1"/>
</dbReference>
<dbReference type="RefSeq" id="WP_343969206.1">
    <property type="nucleotide sequence ID" value="NZ_BAAAJG010000001.1"/>
</dbReference>
<accession>A0ABW4FXW2</accession>
<feature type="region of interest" description="Disordered" evidence="3">
    <location>
        <begin position="342"/>
        <end position="361"/>
    </location>
</feature>
<dbReference type="Gene3D" id="1.10.10.10">
    <property type="entry name" value="Winged helix-like DNA-binding domain superfamily/Winged helix DNA-binding domain"/>
    <property type="match status" value="1"/>
</dbReference>
<evidence type="ECO:0000313" key="5">
    <source>
        <dbReference type="EMBL" id="MFD1535384.1"/>
    </source>
</evidence>
<dbReference type="SUPFAM" id="SSF46894">
    <property type="entry name" value="C-terminal effector domain of the bipartite response regulators"/>
    <property type="match status" value="1"/>
</dbReference>
<evidence type="ECO:0000313" key="6">
    <source>
        <dbReference type="Proteomes" id="UP001597145"/>
    </source>
</evidence>
<evidence type="ECO:0000256" key="2">
    <source>
        <dbReference type="ARBA" id="ARBA00022840"/>
    </source>
</evidence>
<evidence type="ECO:0000256" key="1">
    <source>
        <dbReference type="ARBA" id="ARBA00022741"/>
    </source>
</evidence>
<proteinExistence type="predicted"/>
<dbReference type="GO" id="GO:0005524">
    <property type="term" value="F:ATP binding"/>
    <property type="evidence" value="ECO:0007669"/>
    <property type="project" value="UniProtKB-KW"/>
</dbReference>
<dbReference type="Gene3D" id="3.40.50.300">
    <property type="entry name" value="P-loop containing nucleotide triphosphate hydrolases"/>
    <property type="match status" value="1"/>
</dbReference>
<dbReference type="SUPFAM" id="SSF52540">
    <property type="entry name" value="P-loop containing nucleoside triphosphate hydrolases"/>
    <property type="match status" value="1"/>
</dbReference>
<dbReference type="InterPro" id="IPR036388">
    <property type="entry name" value="WH-like_DNA-bd_sf"/>
</dbReference>
<dbReference type="Pfam" id="PF00196">
    <property type="entry name" value="GerE"/>
    <property type="match status" value="1"/>
</dbReference>
<gene>
    <name evidence="5" type="ORF">ACFSCY_38890</name>
</gene>
<dbReference type="Proteomes" id="UP001597145">
    <property type="component" value="Unassembled WGS sequence"/>
</dbReference>
<name>A0ABW4FXW2_9PSEU</name>
<organism evidence="5 6">
    <name type="scientific">Pseudonocardia aurantiaca</name>
    <dbReference type="NCBI Taxonomy" id="75290"/>
    <lineage>
        <taxon>Bacteria</taxon>
        <taxon>Bacillati</taxon>
        <taxon>Actinomycetota</taxon>
        <taxon>Actinomycetes</taxon>
        <taxon>Pseudonocardiales</taxon>
        <taxon>Pseudonocardiaceae</taxon>
        <taxon>Pseudonocardia</taxon>
    </lineage>
</organism>
<feature type="domain" description="HTH luxR-type" evidence="4">
    <location>
        <begin position="847"/>
        <end position="905"/>
    </location>
</feature>
<dbReference type="EMBL" id="JBHUCP010000064">
    <property type="protein sequence ID" value="MFD1535384.1"/>
    <property type="molecule type" value="Genomic_DNA"/>
</dbReference>
<dbReference type="InterPro" id="IPR000792">
    <property type="entry name" value="Tscrpt_reg_LuxR_C"/>
</dbReference>
<evidence type="ECO:0000259" key="4">
    <source>
        <dbReference type="PROSITE" id="PS50043"/>
    </source>
</evidence>
<dbReference type="InterPro" id="IPR027417">
    <property type="entry name" value="P-loop_NTPase"/>
</dbReference>